<dbReference type="EMBL" id="OU892279">
    <property type="protein sequence ID" value="CAG9766096.1"/>
    <property type="molecule type" value="Genomic_DNA"/>
</dbReference>
<comment type="similarity">
    <text evidence="1 5">Belongs to the glycosyl hydrolase 35 family.</text>
</comment>
<evidence type="ECO:0000256" key="4">
    <source>
        <dbReference type="RuleBase" id="RU000675"/>
    </source>
</evidence>
<gene>
    <name evidence="9" type="ORF">CEUTPL_LOCUS6687</name>
</gene>
<dbReference type="GO" id="GO:0005975">
    <property type="term" value="P:carbohydrate metabolic process"/>
    <property type="evidence" value="ECO:0007669"/>
    <property type="project" value="InterPro"/>
</dbReference>
<dbReference type="Pfam" id="PF21467">
    <property type="entry name" value="BetaGal_gal-bd"/>
    <property type="match status" value="1"/>
</dbReference>
<dbReference type="PANTHER" id="PTHR23421">
    <property type="entry name" value="BETA-GALACTOSIDASE RELATED"/>
    <property type="match status" value="1"/>
</dbReference>
<dbReference type="Gene3D" id="3.20.20.80">
    <property type="entry name" value="Glycosidases"/>
    <property type="match status" value="2"/>
</dbReference>
<dbReference type="SUPFAM" id="SSF51445">
    <property type="entry name" value="(Trans)glycosidases"/>
    <property type="match status" value="2"/>
</dbReference>
<reference evidence="9" key="1">
    <citation type="submission" date="2022-01" db="EMBL/GenBank/DDBJ databases">
        <authorList>
            <person name="King R."/>
        </authorList>
    </citation>
    <scope>NUCLEOTIDE SEQUENCE</scope>
</reference>
<dbReference type="SUPFAM" id="SSF49785">
    <property type="entry name" value="Galactose-binding domain-like"/>
    <property type="match status" value="1"/>
</dbReference>
<dbReference type="Pfam" id="PF21317">
    <property type="entry name" value="BetaGal_ABD_1"/>
    <property type="match status" value="1"/>
</dbReference>
<dbReference type="Pfam" id="PF01301">
    <property type="entry name" value="Glyco_hydro_35"/>
    <property type="match status" value="2"/>
</dbReference>
<feature type="domain" description="Beta-galactosidase galactose-binding" evidence="8">
    <location>
        <begin position="775"/>
        <end position="834"/>
    </location>
</feature>
<evidence type="ECO:0000259" key="8">
    <source>
        <dbReference type="Pfam" id="PF21467"/>
    </source>
</evidence>
<keyword evidence="3 4" id="KW-0326">Glycosidase</keyword>
<dbReference type="FunFam" id="2.60.120.260:FF:000049">
    <property type="entry name" value="Beta-galactosidase"/>
    <property type="match status" value="1"/>
</dbReference>
<dbReference type="EC" id="3.2.1.23" evidence="4"/>
<accession>A0A9N9MSC4</accession>
<name>A0A9N9MSC4_9CUCU</name>
<comment type="catalytic activity">
    <reaction evidence="4">
        <text>Hydrolysis of terminal non-reducing beta-D-galactose residues in beta-D-galactosides.</text>
        <dbReference type="EC" id="3.2.1.23"/>
    </reaction>
</comment>
<feature type="domain" description="Beta-galactosidase 1-like first all-beta" evidence="7">
    <location>
        <begin position="631"/>
        <end position="752"/>
    </location>
</feature>
<proteinExistence type="inferred from homology"/>
<evidence type="ECO:0000313" key="10">
    <source>
        <dbReference type="Proteomes" id="UP001152799"/>
    </source>
</evidence>
<dbReference type="InterPro" id="IPR048913">
    <property type="entry name" value="BetaGal_gal-bd"/>
</dbReference>
<keyword evidence="2 4" id="KW-0378">Hydrolase</keyword>
<dbReference type="InterPro" id="IPR031330">
    <property type="entry name" value="Gly_Hdrlase_35_cat"/>
</dbReference>
<sequence length="862" mass="97649">MSLFTSCPVSASLPTNYEHYTSDGINQGLNANQSYFTLNDKLVRIYSGAMHYFRVPRASWRDRLKKLRAAGLNTVETYVPWSLHETQSGQCDFDSSDFEFDDFPQLEAFLKTAKEEDLFVILRTGTSICLDNNSSDSGLLKENKIGLRTSESVYLKYFNVLLTLLAAFQFTKGGPIIAFHIENQFGNQESRDKCQPDKAYLEQLRQLFINNGIAELMVISDSNACDNVLVLVNGASEQLKPTEMDRFGCYRMNISNVTLNQEAINSTSLDIIVKEWGSINDELFDQCDKISKGKWQGQYDFGNGGSEFEDFLHLEEFLKTAKEEDLFVILRPGPYICSEYNFGGFPAWLLREKTMGFRTSEPTYMKFVTRYFNILLTLLAAFQFTKGGPVIAFQVENEYGNQEAGDEFQPDKAYLEQLRQLFINNGIVELLVTSDSPLSHQDKGTLPGIFLQTANLGASVTEQLDKLEELQPGRPLMVMEYWVGWFDFWGQNHTGKSDGQTRRYLKLILDRNASFNAYMFLGGTNFAFNSGASLSHTFEAITTSYDYDSPLSENGQYTSKYHIFKELVDAANPVKTFIPDVPEATVPVAYDSVKLDRVIPFKTLLENNAPIIIESDQLLPMEKLDINNNSGQSNGYIVYRKENVDLEANSVLTIEGKVCDHVLVLVNGELIAPKQLKYASELDGFGFYRLQNSNVTLNREAIHGATLDIVVEEWGRMNGGKYNQYNNTFKGLWQGNVSINNQNIFNWKIVPFELKKQWVNELEGWQEYSSGLIEPAMYSSILNIDDAPEDTFVDIRGWGKGMVFVNGFPLGRYAAVGPQRTLYLPAPLLKQGQNRINFLEHFYAPGDGLVKFATKLIFEDVF</sequence>
<dbReference type="AlphaFoldDB" id="A0A9N9MSC4"/>
<evidence type="ECO:0000256" key="3">
    <source>
        <dbReference type="ARBA" id="ARBA00023295"/>
    </source>
</evidence>
<feature type="domain" description="Glycoside hydrolase 35 catalytic" evidence="6">
    <location>
        <begin position="36"/>
        <end position="253"/>
    </location>
</feature>
<dbReference type="InterPro" id="IPR017853">
    <property type="entry name" value="GH"/>
</dbReference>
<organism evidence="9 10">
    <name type="scientific">Ceutorhynchus assimilis</name>
    <name type="common">cabbage seed weevil</name>
    <dbReference type="NCBI Taxonomy" id="467358"/>
    <lineage>
        <taxon>Eukaryota</taxon>
        <taxon>Metazoa</taxon>
        <taxon>Ecdysozoa</taxon>
        <taxon>Arthropoda</taxon>
        <taxon>Hexapoda</taxon>
        <taxon>Insecta</taxon>
        <taxon>Pterygota</taxon>
        <taxon>Neoptera</taxon>
        <taxon>Endopterygota</taxon>
        <taxon>Coleoptera</taxon>
        <taxon>Polyphaga</taxon>
        <taxon>Cucujiformia</taxon>
        <taxon>Curculionidae</taxon>
        <taxon>Ceutorhynchinae</taxon>
        <taxon>Ceutorhynchus</taxon>
    </lineage>
</organism>
<dbReference type="Proteomes" id="UP001152799">
    <property type="component" value="Chromosome 3"/>
</dbReference>
<evidence type="ECO:0000259" key="6">
    <source>
        <dbReference type="Pfam" id="PF01301"/>
    </source>
</evidence>
<evidence type="ECO:0000256" key="1">
    <source>
        <dbReference type="ARBA" id="ARBA00009809"/>
    </source>
</evidence>
<dbReference type="OrthoDB" id="1657402at2759"/>
<dbReference type="PRINTS" id="PR00742">
    <property type="entry name" value="GLHYDRLASE35"/>
</dbReference>
<dbReference type="InterPro" id="IPR019801">
    <property type="entry name" value="Glyco_hydro_35_CS"/>
</dbReference>
<keyword evidence="10" id="KW-1185">Reference proteome</keyword>
<evidence type="ECO:0000256" key="5">
    <source>
        <dbReference type="RuleBase" id="RU003679"/>
    </source>
</evidence>
<dbReference type="InterPro" id="IPR001944">
    <property type="entry name" value="Glycoside_Hdrlase_35"/>
</dbReference>
<dbReference type="PROSITE" id="PS01182">
    <property type="entry name" value="GLYCOSYL_HYDROL_F35"/>
    <property type="match status" value="1"/>
</dbReference>
<evidence type="ECO:0000313" key="9">
    <source>
        <dbReference type="EMBL" id="CAG9766096.1"/>
    </source>
</evidence>
<dbReference type="GO" id="GO:0004565">
    <property type="term" value="F:beta-galactosidase activity"/>
    <property type="evidence" value="ECO:0007669"/>
    <property type="project" value="UniProtKB-EC"/>
</dbReference>
<dbReference type="InterPro" id="IPR008979">
    <property type="entry name" value="Galactose-bd-like_sf"/>
</dbReference>
<feature type="domain" description="Glycoside hydrolase 35 catalytic" evidence="6">
    <location>
        <begin position="303"/>
        <end position="569"/>
    </location>
</feature>
<dbReference type="Gene3D" id="2.60.120.260">
    <property type="entry name" value="Galactose-binding domain-like"/>
    <property type="match status" value="2"/>
</dbReference>
<dbReference type="InterPro" id="IPR048912">
    <property type="entry name" value="BetaGal1-like_ABD1"/>
</dbReference>
<protein>
    <recommendedName>
        <fullName evidence="4">Beta-galactosidase</fullName>
        <ecNumber evidence="4">3.2.1.23</ecNumber>
    </recommendedName>
</protein>
<evidence type="ECO:0000259" key="7">
    <source>
        <dbReference type="Pfam" id="PF21317"/>
    </source>
</evidence>
<evidence type="ECO:0000256" key="2">
    <source>
        <dbReference type="ARBA" id="ARBA00022801"/>
    </source>
</evidence>